<name>A0ABX1YM40_9BACL</name>
<evidence type="ECO:0000313" key="1">
    <source>
        <dbReference type="EMBL" id="NOU81156.1"/>
    </source>
</evidence>
<accession>A0ABX1YM40</accession>
<proteinExistence type="predicted"/>
<comment type="caution">
    <text evidence="1">The sequence shown here is derived from an EMBL/GenBank/DDBJ whole genome shotgun (WGS) entry which is preliminary data.</text>
</comment>
<dbReference type="RefSeq" id="WP_171718652.1">
    <property type="nucleotide sequence ID" value="NZ_WHOB01000059.1"/>
</dbReference>
<gene>
    <name evidence="1" type="ORF">GC101_20035</name>
</gene>
<dbReference type="SUPFAM" id="SSF56059">
    <property type="entry name" value="Glutathione synthetase ATP-binding domain-like"/>
    <property type="match status" value="1"/>
</dbReference>
<dbReference type="EMBL" id="WHOB01000059">
    <property type="protein sequence ID" value="NOU81156.1"/>
    <property type="molecule type" value="Genomic_DNA"/>
</dbReference>
<sequence length="394" mass="42981">MTETAMGFLGIMTDRRHGNPPIAEPEFCSHLCRAAPLYDLKVLVFHPEGVAKDGASVSGYLWQSGQWVPAQAPPPDILYNRCFYRTPEEKQSAAAALAVLSRSLPWSRGLPDKWGVYEILRRSRAAAALLPETLVYSGRKALGNLLAEREYGVFLKPKTGSHGKRTLHAVLLGKREGGGVSVRGRDRMNEPFQYVFGTLDEGLNWIHRFIGQHRYIIQPYLHLTGSGGQPFDVRVLMQKNGTGAWTLTGMAVRLGSRGSLTSNLHGGGTAVPALPFLLAEYGAAGRDLYQELISAAALLPPLLEESCGRLGELGLDFGIDAGGRLYLLEANSKPGRTVFRLTGDRRAARLAAENPLRYARHLICCLHPGSKPQAASKAVPFNGRMISMVPKEDS</sequence>
<keyword evidence="2" id="KW-1185">Reference proteome</keyword>
<reference evidence="1 2" key="1">
    <citation type="submission" date="2019-10" db="EMBL/GenBank/DDBJ databases">
        <title>Description of Paenibacillus terricola sp. nov.</title>
        <authorList>
            <person name="Carlier A."/>
            <person name="Qi S."/>
        </authorList>
    </citation>
    <scope>NUCLEOTIDE SEQUENCE [LARGE SCALE GENOMIC DNA]</scope>
    <source>
        <strain evidence="1 2">LMG 31459</strain>
    </source>
</reference>
<dbReference type="Gene3D" id="3.30.470.20">
    <property type="entry name" value="ATP-grasp fold, B domain"/>
    <property type="match status" value="1"/>
</dbReference>
<evidence type="ECO:0000313" key="2">
    <source>
        <dbReference type="Proteomes" id="UP000596857"/>
    </source>
</evidence>
<organism evidence="1 2">
    <name type="scientific">Paenibacillus phytohabitans</name>
    <dbReference type="NCBI Taxonomy" id="2654978"/>
    <lineage>
        <taxon>Bacteria</taxon>
        <taxon>Bacillati</taxon>
        <taxon>Bacillota</taxon>
        <taxon>Bacilli</taxon>
        <taxon>Bacillales</taxon>
        <taxon>Paenibacillaceae</taxon>
        <taxon>Paenibacillus</taxon>
    </lineage>
</organism>
<protein>
    <submittedName>
        <fullName evidence="1">YheC/YheD family protein</fullName>
    </submittedName>
</protein>
<dbReference type="Pfam" id="PF14398">
    <property type="entry name" value="ATPgrasp_YheCD"/>
    <property type="match status" value="1"/>
</dbReference>
<dbReference type="InterPro" id="IPR026838">
    <property type="entry name" value="YheC/D"/>
</dbReference>
<dbReference type="Proteomes" id="UP000596857">
    <property type="component" value="Unassembled WGS sequence"/>
</dbReference>